<dbReference type="AlphaFoldDB" id="A0A839SVE0"/>
<feature type="transmembrane region" description="Helical" evidence="1">
    <location>
        <begin position="364"/>
        <end position="386"/>
    </location>
</feature>
<feature type="transmembrane region" description="Helical" evidence="1">
    <location>
        <begin position="90"/>
        <end position="110"/>
    </location>
</feature>
<proteinExistence type="predicted"/>
<protein>
    <recommendedName>
        <fullName evidence="4">Dolichyl-phosphate-mannose-protein mannosyltransferase</fullName>
    </recommendedName>
</protein>
<dbReference type="RefSeq" id="WP_183417093.1">
    <property type="nucleotide sequence ID" value="NZ_JACHXA010000007.1"/>
</dbReference>
<name>A0A839SVE0_9PROT</name>
<keyword evidence="1" id="KW-0472">Membrane</keyword>
<comment type="caution">
    <text evidence="2">The sequence shown here is derived from an EMBL/GenBank/DDBJ whole genome shotgun (WGS) entry which is preliminary data.</text>
</comment>
<feature type="transmembrane region" description="Helical" evidence="1">
    <location>
        <begin position="300"/>
        <end position="323"/>
    </location>
</feature>
<keyword evidence="3" id="KW-1185">Reference proteome</keyword>
<keyword evidence="1" id="KW-0812">Transmembrane</keyword>
<dbReference type="EMBL" id="JACHXA010000007">
    <property type="protein sequence ID" value="MBB3066278.1"/>
    <property type="molecule type" value="Genomic_DNA"/>
</dbReference>
<feature type="transmembrane region" description="Helical" evidence="1">
    <location>
        <begin position="144"/>
        <end position="160"/>
    </location>
</feature>
<sequence>MRLRKLLLATLSYEALPFYLLFLLAVVSTLGSAAPGVSDPDYFWHLSTGRYISETGAVPGGDPFSFSMKGAEWVLEEWPFQYLVFQIYQLWGHAGNLVMAALVMAVSLGITYRSARLFMANAFPALILTAAASLPMLAFTAPRPHLTTYLLFAVFLHLLLKAKYLGRHRILAWLPVIMIVWVNLHGGFMIGLALLLSFLAGEAVRWFFFDRTENGGARLVTVLGWSFLACILASFINIDGPQRLIYPLQVVGMSINADLAEWRPLNLNDTLPRIFAATLLAYLLALVWRRGKADLTEVALPIALSFAAFSAARHLPFAIMTLIPLTARFMSSLALRDGLEDARTRWNWLSDWIGKMNSPRQGKAAVDGLFCLLVAVAAAVLVPMSVARSLTSEVNPLIEVADYLEANPRQGRMLNAYGDGGYLIWRLFPETEVFIDGRAGLYRNAFVSDYFQAATGGRNWRTFLERWDFDYAVLPATLPLAQLMIASGQYHEERRIGAHSLLLRDRNKD</sequence>
<feature type="transmembrane region" description="Helical" evidence="1">
    <location>
        <begin position="219"/>
        <end position="238"/>
    </location>
</feature>
<evidence type="ECO:0000313" key="2">
    <source>
        <dbReference type="EMBL" id="MBB3066278.1"/>
    </source>
</evidence>
<evidence type="ECO:0008006" key="4">
    <source>
        <dbReference type="Google" id="ProtNLM"/>
    </source>
</evidence>
<evidence type="ECO:0000256" key="1">
    <source>
        <dbReference type="SAM" id="Phobius"/>
    </source>
</evidence>
<gene>
    <name evidence="2" type="ORF">FHR98_002583</name>
</gene>
<feature type="transmembrane region" description="Helical" evidence="1">
    <location>
        <begin position="172"/>
        <end position="199"/>
    </location>
</feature>
<accession>A0A839SVE0</accession>
<organism evidence="2 3">
    <name type="scientific">Limibacillus halophilus</name>
    <dbReference type="NCBI Taxonomy" id="1579333"/>
    <lineage>
        <taxon>Bacteria</taxon>
        <taxon>Pseudomonadati</taxon>
        <taxon>Pseudomonadota</taxon>
        <taxon>Alphaproteobacteria</taxon>
        <taxon>Rhodospirillales</taxon>
        <taxon>Rhodovibrionaceae</taxon>
        <taxon>Limibacillus</taxon>
    </lineage>
</organism>
<keyword evidence="1" id="KW-1133">Transmembrane helix</keyword>
<feature type="transmembrane region" description="Helical" evidence="1">
    <location>
        <begin position="117"/>
        <end position="138"/>
    </location>
</feature>
<reference evidence="2 3" key="1">
    <citation type="submission" date="2020-08" db="EMBL/GenBank/DDBJ databases">
        <title>Genomic Encyclopedia of Type Strains, Phase III (KMG-III): the genomes of soil and plant-associated and newly described type strains.</title>
        <authorList>
            <person name="Whitman W."/>
        </authorList>
    </citation>
    <scope>NUCLEOTIDE SEQUENCE [LARGE SCALE GENOMIC DNA]</scope>
    <source>
        <strain evidence="2 3">CECT 8803</strain>
    </source>
</reference>
<dbReference type="Proteomes" id="UP000581135">
    <property type="component" value="Unassembled WGS sequence"/>
</dbReference>
<evidence type="ECO:0000313" key="3">
    <source>
        <dbReference type="Proteomes" id="UP000581135"/>
    </source>
</evidence>
<feature type="transmembrane region" description="Helical" evidence="1">
    <location>
        <begin position="270"/>
        <end position="288"/>
    </location>
</feature>